<gene>
    <name evidence="2" type="ORF">EVG20_g4706</name>
</gene>
<evidence type="ECO:0000313" key="2">
    <source>
        <dbReference type="EMBL" id="TFY66384.1"/>
    </source>
</evidence>
<dbReference type="Proteomes" id="UP000298327">
    <property type="component" value="Unassembled WGS sequence"/>
</dbReference>
<dbReference type="AlphaFoldDB" id="A0A4Y9YVB7"/>
<dbReference type="EMBL" id="SEOQ01000252">
    <property type="protein sequence ID" value="TFY66384.1"/>
    <property type="molecule type" value="Genomic_DNA"/>
</dbReference>
<feature type="region of interest" description="Disordered" evidence="1">
    <location>
        <begin position="241"/>
        <end position="268"/>
    </location>
</feature>
<comment type="caution">
    <text evidence="2">The sequence shown here is derived from an EMBL/GenBank/DDBJ whole genome shotgun (WGS) entry which is preliminary data.</text>
</comment>
<organism evidence="2 3">
    <name type="scientific">Dentipellis fragilis</name>
    <dbReference type="NCBI Taxonomy" id="205917"/>
    <lineage>
        <taxon>Eukaryota</taxon>
        <taxon>Fungi</taxon>
        <taxon>Dikarya</taxon>
        <taxon>Basidiomycota</taxon>
        <taxon>Agaricomycotina</taxon>
        <taxon>Agaricomycetes</taxon>
        <taxon>Russulales</taxon>
        <taxon>Hericiaceae</taxon>
        <taxon>Dentipellis</taxon>
    </lineage>
</organism>
<dbReference type="STRING" id="205917.A0A4Y9YVB7"/>
<keyword evidence="3" id="KW-1185">Reference proteome</keyword>
<accession>A0A4Y9YVB7</accession>
<evidence type="ECO:0000313" key="3">
    <source>
        <dbReference type="Proteomes" id="UP000298327"/>
    </source>
</evidence>
<evidence type="ECO:0000256" key="1">
    <source>
        <dbReference type="SAM" id="MobiDB-lite"/>
    </source>
</evidence>
<name>A0A4Y9YVB7_9AGAM</name>
<dbReference type="OrthoDB" id="4757738at2759"/>
<reference evidence="2 3" key="1">
    <citation type="submission" date="2019-02" db="EMBL/GenBank/DDBJ databases">
        <title>Genome sequencing of the rare red list fungi Dentipellis fragilis.</title>
        <authorList>
            <person name="Buettner E."/>
            <person name="Kellner H."/>
        </authorList>
    </citation>
    <scope>NUCLEOTIDE SEQUENCE [LARGE SCALE GENOMIC DNA]</scope>
    <source>
        <strain evidence="2 3">DSM 105465</strain>
    </source>
</reference>
<protein>
    <submittedName>
        <fullName evidence="2">Uncharacterized protein</fullName>
    </submittedName>
</protein>
<sequence>MGQSISEIVSGLEGKDQQEKEANDALNALMQVATDRQTLFYEHISSPAFDPGLVPMHKVIYKYQNIQCSVGQNPDGITKEITDTMGNFIDGDVAKGVTNIVNSCLGFLFGNYAANASSTTMYTLTTGSLGGLARIDTDLYSYEYTSSTLSTITKNVLVCSIVISSADVTGLNKNDMSAIVQTLYGGSAPADQVKIRDQLWEAVQESEGKLAAKSLRSLDTTTFKGPITNVDFKNLARPVLGAIEPAGPDDPQHGPNEPSKPIEPVHPVEPIEPIHPVEPVTPGNPSVPKGPVEIDISIVTLPGKADTTMSLVEVFLAGYLKGKVNDHDYDINCTSPGTDNVVVSVVATGSPQVDDGLEATLKEAMEQFMMTKNCPAKSWEIRDAISPHPAPEPKEPDETDIHADILKTFKQLNAKADAWQVTLQLISYIVKSLGDFEDLAGIVNASTVAGAIYDCVKDTMDAQVITAQAHAVQWLLGGLTYYAKNDTLPSSSAMVVPLSLPGARSDGAEKLLSSLMASCSLTAQQPTSPGVVMFVNFLTSAKVVKPSLR</sequence>
<proteinExistence type="predicted"/>